<evidence type="ECO:0000256" key="1">
    <source>
        <dbReference type="PIRSR" id="PIRSR000846-1"/>
    </source>
</evidence>
<organism evidence="4 5">
    <name type="scientific">Prochlorococcus marinus (strain MIT 9515)</name>
    <dbReference type="NCBI Taxonomy" id="167542"/>
    <lineage>
        <taxon>Bacteria</taxon>
        <taxon>Bacillati</taxon>
        <taxon>Cyanobacteriota</taxon>
        <taxon>Cyanophyceae</taxon>
        <taxon>Synechococcales</taxon>
        <taxon>Prochlorococcaceae</taxon>
        <taxon>Prochlorococcus</taxon>
    </lineage>
</organism>
<feature type="active site" description="Nucleophile" evidence="1">
    <location>
        <position position="143"/>
    </location>
</feature>
<dbReference type="HOGENOM" id="CLU_049915_3_0_3"/>
<feature type="domain" description="ATP adenylyltransferase C-terminal" evidence="2">
    <location>
        <begin position="185"/>
        <end position="274"/>
    </location>
</feature>
<dbReference type="Pfam" id="PF09830">
    <property type="entry name" value="ATP_transf"/>
    <property type="match status" value="1"/>
</dbReference>
<dbReference type="Gene3D" id="3.30.428.70">
    <property type="match status" value="1"/>
</dbReference>
<dbReference type="KEGG" id="pmc:P9515_09561"/>
<dbReference type="PANTHER" id="PTHR38420:SF1">
    <property type="entry name" value="PUTATIVE (AFU_ORTHOLOGUE AFUA_5G14690)-RELATED"/>
    <property type="match status" value="1"/>
</dbReference>
<dbReference type="PIRSF" id="PIRSF000846">
    <property type="entry name" value="ATP_adenylyltr"/>
    <property type="match status" value="1"/>
</dbReference>
<dbReference type="SUPFAM" id="SSF54197">
    <property type="entry name" value="HIT-like"/>
    <property type="match status" value="1"/>
</dbReference>
<proteinExistence type="predicted"/>
<dbReference type="OrthoDB" id="421767at2"/>
<protein>
    <submittedName>
        <fullName evidence="4">Possible ATP adenylyltransferase</fullName>
        <ecNumber evidence="4">2.7.7.53</ecNumber>
    </submittedName>
</protein>
<dbReference type="Pfam" id="PF19327">
    <property type="entry name" value="Ap4A_phos_N"/>
    <property type="match status" value="1"/>
</dbReference>
<dbReference type="GO" id="GO:0005524">
    <property type="term" value="F:ATP binding"/>
    <property type="evidence" value="ECO:0007669"/>
    <property type="project" value="InterPro"/>
</dbReference>
<dbReference type="EC" id="2.7.7.53" evidence="4"/>
<dbReference type="InterPro" id="IPR019200">
    <property type="entry name" value="ATP_adenylylTrfase_C"/>
</dbReference>
<dbReference type="InterPro" id="IPR045759">
    <property type="entry name" value="Ap4A_phos1/2_N"/>
</dbReference>
<evidence type="ECO:0000313" key="4">
    <source>
        <dbReference type="EMBL" id="ABM72163.1"/>
    </source>
</evidence>
<dbReference type="AlphaFoldDB" id="A2BWK2"/>
<dbReference type="GeneID" id="60201162"/>
<evidence type="ECO:0000313" key="5">
    <source>
        <dbReference type="Proteomes" id="UP000001589"/>
    </source>
</evidence>
<evidence type="ECO:0000259" key="2">
    <source>
        <dbReference type="Pfam" id="PF09830"/>
    </source>
</evidence>
<dbReference type="Proteomes" id="UP000001589">
    <property type="component" value="Chromosome"/>
</dbReference>
<keyword evidence="4" id="KW-0808">Transferase</keyword>
<keyword evidence="4" id="KW-0548">Nucleotidyltransferase</keyword>
<name>A2BWK2_PROM5</name>
<dbReference type="PANTHER" id="PTHR38420">
    <property type="entry name" value="AP-4-A PHOSPHORYLASE II"/>
    <property type="match status" value="1"/>
</dbReference>
<dbReference type="GO" id="GO:0003877">
    <property type="term" value="F:ATP:ADP adenylyltransferase activity"/>
    <property type="evidence" value="ECO:0007669"/>
    <property type="project" value="UniProtKB-EC"/>
</dbReference>
<dbReference type="RefSeq" id="WP_011820265.1">
    <property type="nucleotide sequence ID" value="NC_008817.1"/>
</dbReference>
<gene>
    <name evidence="4" type="primary">apa2</name>
    <name evidence="4" type="ordered locus">P9515_09561</name>
</gene>
<dbReference type="InterPro" id="IPR043171">
    <property type="entry name" value="Ap4A_phos1/2-like"/>
</dbReference>
<dbReference type="InterPro" id="IPR009163">
    <property type="entry name" value="Ap4A_phos1/2"/>
</dbReference>
<dbReference type="InterPro" id="IPR036265">
    <property type="entry name" value="HIT-like_sf"/>
</dbReference>
<dbReference type="eggNOG" id="COG4360">
    <property type="taxonomic scope" value="Bacteria"/>
</dbReference>
<reference evidence="4 5" key="1">
    <citation type="journal article" date="2007" name="PLoS Genet.">
        <title>Patterns and implications of gene gain and loss in the evolution of Prochlorococcus.</title>
        <authorList>
            <person name="Kettler G.C."/>
            <person name="Martiny A.C."/>
            <person name="Huang K."/>
            <person name="Zucker J."/>
            <person name="Coleman M.L."/>
            <person name="Rodrigue S."/>
            <person name="Chen F."/>
            <person name="Lapidus A."/>
            <person name="Ferriera S."/>
            <person name="Johnson J."/>
            <person name="Steglich C."/>
            <person name="Church G.M."/>
            <person name="Richardson P."/>
            <person name="Chisholm S.W."/>
        </authorList>
    </citation>
    <scope>NUCLEOTIDE SEQUENCE [LARGE SCALE GENOMIC DNA]</scope>
    <source>
        <strain evidence="4 5">MIT 9515</strain>
    </source>
</reference>
<feature type="domain" description="Ap4A phosphorylase 1/2 N-terminal" evidence="3">
    <location>
        <begin position="4"/>
        <end position="147"/>
    </location>
</feature>
<evidence type="ECO:0000259" key="3">
    <source>
        <dbReference type="Pfam" id="PF19327"/>
    </source>
</evidence>
<accession>A2BWK2</accession>
<sequence length="276" mass="32176">MRCEKYWKKALDQTHLSIKKHSLFPLKTKVVTGDFYNKNDFIIRKLDTSRFKKNNIYGPKQNPFNPWDKVLEIDKIGANHQLILNKYPVQEGHILLITNTWKPQNGWLDIHDWSAIQRVNNDTSGLWFFNSSPIAGASQPHRHFQLLRRTYGEIICPREKWFLDLELDNNNNSKLKKNIIVSKFSLSGNSSDIYNKYLELSKKIGLGDPLNSEKPKYPHNILITNDWIAIIKRKYDHIKGFSVNGLGFAGYLLITDNSNIKYLQKYGPVKLLENFV</sequence>
<dbReference type="STRING" id="167542.P9515_09561"/>
<dbReference type="GO" id="GO:0009117">
    <property type="term" value="P:nucleotide metabolic process"/>
    <property type="evidence" value="ECO:0007669"/>
    <property type="project" value="InterPro"/>
</dbReference>
<dbReference type="EMBL" id="CP000552">
    <property type="protein sequence ID" value="ABM72163.1"/>
    <property type="molecule type" value="Genomic_DNA"/>
</dbReference>